<dbReference type="InterPro" id="IPR000850">
    <property type="entry name" value="Adenylat/UMP-CMP_kin"/>
</dbReference>
<feature type="compositionally biased region" description="Pro residues" evidence="4">
    <location>
        <begin position="503"/>
        <end position="530"/>
    </location>
</feature>
<evidence type="ECO:0000256" key="2">
    <source>
        <dbReference type="ARBA" id="ARBA00022741"/>
    </source>
</evidence>
<feature type="compositionally biased region" description="Low complexity" evidence="4">
    <location>
        <begin position="480"/>
        <end position="502"/>
    </location>
</feature>
<dbReference type="GO" id="GO:0005524">
    <property type="term" value="F:ATP binding"/>
    <property type="evidence" value="ECO:0007669"/>
    <property type="project" value="InterPro"/>
</dbReference>
<feature type="compositionally biased region" description="Low complexity" evidence="4">
    <location>
        <begin position="768"/>
        <end position="780"/>
    </location>
</feature>
<dbReference type="CDD" id="cd01428">
    <property type="entry name" value="ADK"/>
    <property type="match status" value="2"/>
</dbReference>
<evidence type="ECO:0000256" key="1">
    <source>
        <dbReference type="ARBA" id="ARBA00022679"/>
    </source>
</evidence>
<dbReference type="PRINTS" id="PR00094">
    <property type="entry name" value="ADENYLTKNASE"/>
</dbReference>
<dbReference type="Pfam" id="PF00406">
    <property type="entry name" value="ADK"/>
    <property type="match status" value="2"/>
</dbReference>
<evidence type="ECO:0000256" key="4">
    <source>
        <dbReference type="SAM" id="MobiDB-lite"/>
    </source>
</evidence>
<organism evidence="5 6">
    <name type="scientific">Steinernema hermaphroditum</name>
    <dbReference type="NCBI Taxonomy" id="289476"/>
    <lineage>
        <taxon>Eukaryota</taxon>
        <taxon>Metazoa</taxon>
        <taxon>Ecdysozoa</taxon>
        <taxon>Nematoda</taxon>
        <taxon>Chromadorea</taxon>
        <taxon>Rhabditida</taxon>
        <taxon>Tylenchina</taxon>
        <taxon>Panagrolaimomorpha</taxon>
        <taxon>Strongyloidoidea</taxon>
        <taxon>Steinernematidae</taxon>
        <taxon>Steinernema</taxon>
    </lineage>
</organism>
<feature type="region of interest" description="Disordered" evidence="4">
    <location>
        <begin position="393"/>
        <end position="443"/>
    </location>
</feature>
<evidence type="ECO:0000313" key="6">
    <source>
        <dbReference type="Proteomes" id="UP001175271"/>
    </source>
</evidence>
<dbReference type="SUPFAM" id="SSF47391">
    <property type="entry name" value="Dimerization-anchoring domain of cAMP-dependent PK regulatory subunit"/>
    <property type="match status" value="1"/>
</dbReference>
<dbReference type="Gene3D" id="3.40.50.300">
    <property type="entry name" value="P-loop containing nucleotide triphosphate hydrolases"/>
    <property type="match status" value="2"/>
</dbReference>
<dbReference type="SUPFAM" id="SSF52540">
    <property type="entry name" value="P-loop containing nucleoside triphosphate hydrolases"/>
    <property type="match status" value="2"/>
</dbReference>
<sequence>MESISRHGNAARKHVCPAFDIEPLDEWCLWPDLRGNRTNYIFSVEDHSIPQLFEGLMTGLIFNKPENPIEFLESALSKVKLNPGEPVKWDMFIDPNSEQAKAAANGSTLKPKKSKSTPKLSTQAAAPPPAVAPPTEPAPEVQQEENSSTETPSEASRKDSNDRSSPNAHDRSHSRGANGRASVTSRSQQRVSSVMKAAEVARIPDVPIVLFMGGPGGGKTRHAARVRDALEERGLVHICMPDMIRAAIAKYKDRFPEWKEAADRYQRGELIPNNLALALVKAEMGRQPHAKAFFLEGFPREARQVEDFERQVKHVSMAMILDYDEATLRNHMEKRGLTVDIIDQRIKEFKQKTLPSAKYFDDQRLLHLIPGEKSDQEIFERMKSLVERAMESESPIINSASTTPHPDESARNSRMSTARSSSKGAVTRKMSPAPLKLPTPPSQTNRLVEDAVAAVHAPAQAATPPVQRTPTPPIKTPVGTPKTATPKETTPVPTPPKTAATPQPTPPAKTPTPPKHTPTPPKTATPPVKSPSPQAKAPSPPAIETASETPYPITEATPFPKGLPSNAPVILIVGAPGSNKTEFARKIAQKYEGFVYLSMGEILRRKVQQNPDDDLWHRIGKKMDQGDVVPMKICRELLYQAIHDMGNKSWGYVIEGYPRSQNQLQDFENQIERVDVALLIDCTEHFCIENIKKRRQDSKENVDSRLDDSDDVVKARMALFKSNTLPMLKALDDKNKLRVIDGDREEGDIFKEVVSAIDNSVFIEDNGSGKSLTSSKGGSLEETPAQ</sequence>
<name>A0AA39H7D4_9BILA</name>
<feature type="compositionally biased region" description="Polar residues" evidence="4">
    <location>
        <begin position="395"/>
        <end position="404"/>
    </location>
</feature>
<keyword evidence="1" id="KW-0808">Transferase</keyword>
<feature type="compositionally biased region" description="Polar residues" evidence="4">
    <location>
        <begin position="412"/>
        <end position="424"/>
    </location>
</feature>
<feature type="region of interest" description="Disordered" evidence="4">
    <location>
        <begin position="764"/>
        <end position="786"/>
    </location>
</feature>
<dbReference type="InterPro" id="IPR027417">
    <property type="entry name" value="P-loop_NTPase"/>
</dbReference>
<dbReference type="Proteomes" id="UP001175271">
    <property type="component" value="Unassembled WGS sequence"/>
</dbReference>
<comment type="caution">
    <text evidence="5">The sequence shown here is derived from an EMBL/GenBank/DDBJ whole genome shotgun (WGS) entry which is preliminary data.</text>
</comment>
<feature type="compositionally biased region" description="Low complexity" evidence="4">
    <location>
        <begin position="182"/>
        <end position="192"/>
    </location>
</feature>
<gene>
    <name evidence="5" type="ORF">QR680_015347</name>
</gene>
<keyword evidence="3" id="KW-0418">Kinase</keyword>
<dbReference type="AlphaFoldDB" id="A0AA39H7D4"/>
<protein>
    <recommendedName>
        <fullName evidence="7">Adenylate kinase isoenzyme 5</fullName>
    </recommendedName>
</protein>
<dbReference type="GO" id="GO:0006139">
    <property type="term" value="P:nucleobase-containing compound metabolic process"/>
    <property type="evidence" value="ECO:0007669"/>
    <property type="project" value="InterPro"/>
</dbReference>
<feature type="compositionally biased region" description="Pro residues" evidence="4">
    <location>
        <begin position="126"/>
        <end position="137"/>
    </location>
</feature>
<feature type="region of interest" description="Disordered" evidence="4">
    <location>
        <begin position="456"/>
        <end position="548"/>
    </location>
</feature>
<keyword evidence="6" id="KW-1185">Reference proteome</keyword>
<evidence type="ECO:0000256" key="3">
    <source>
        <dbReference type="ARBA" id="ARBA00022777"/>
    </source>
</evidence>
<feature type="compositionally biased region" description="Low complexity" evidence="4">
    <location>
        <begin position="456"/>
        <end position="469"/>
    </location>
</feature>
<dbReference type="PANTHER" id="PTHR23359">
    <property type="entry name" value="NUCLEOTIDE KINASE"/>
    <property type="match status" value="1"/>
</dbReference>
<dbReference type="HAMAP" id="MF_00235">
    <property type="entry name" value="Adenylate_kinase_Adk"/>
    <property type="match status" value="1"/>
</dbReference>
<proteinExistence type="inferred from homology"/>
<keyword evidence="2" id="KW-0547">Nucleotide-binding</keyword>
<dbReference type="GO" id="GO:0019205">
    <property type="term" value="F:nucleobase-containing compound kinase activity"/>
    <property type="evidence" value="ECO:0007669"/>
    <property type="project" value="InterPro"/>
</dbReference>
<evidence type="ECO:0008006" key="7">
    <source>
        <dbReference type="Google" id="ProtNLM"/>
    </source>
</evidence>
<feature type="compositionally biased region" description="Basic and acidic residues" evidence="4">
    <location>
        <begin position="155"/>
        <end position="173"/>
    </location>
</feature>
<accession>A0AA39H7D4</accession>
<dbReference type="EMBL" id="JAUCMV010000004">
    <property type="protein sequence ID" value="KAK0400612.1"/>
    <property type="molecule type" value="Genomic_DNA"/>
</dbReference>
<evidence type="ECO:0000313" key="5">
    <source>
        <dbReference type="EMBL" id="KAK0400612.1"/>
    </source>
</evidence>
<reference evidence="5" key="1">
    <citation type="submission" date="2023-06" db="EMBL/GenBank/DDBJ databases">
        <title>Genomic analysis of the entomopathogenic nematode Steinernema hermaphroditum.</title>
        <authorList>
            <person name="Schwarz E.M."/>
            <person name="Heppert J.K."/>
            <person name="Baniya A."/>
            <person name="Schwartz H.T."/>
            <person name="Tan C.-H."/>
            <person name="Antoshechkin I."/>
            <person name="Sternberg P.W."/>
            <person name="Goodrich-Blair H."/>
            <person name="Dillman A.R."/>
        </authorList>
    </citation>
    <scope>NUCLEOTIDE SEQUENCE</scope>
    <source>
        <strain evidence="5">PS9179</strain>
        <tissue evidence="5">Whole animal</tissue>
    </source>
</reference>
<feature type="region of interest" description="Disordered" evidence="4">
    <location>
        <begin position="100"/>
        <end position="192"/>
    </location>
</feature>